<evidence type="ECO:0000313" key="3">
    <source>
        <dbReference type="EMBL" id="ELR19348.1"/>
    </source>
</evidence>
<dbReference type="Pfam" id="PF24414">
    <property type="entry name" value="DUF7547"/>
    <property type="match status" value="1"/>
</dbReference>
<sequence length="169" mass="19206">MADTELAVGKVDELKARLLHVKQIEEERIAALETLKQELEQQEREESSEDEVEEEEEEDEQRMAHNGQALVDQLDKRIKAIQREMQEKRRSQELRKRQLMDEREELVKQIAAEVEEMKAMQSAARTASGSSGSSYWLKAAMAGVGLTVLCGVSYAFLEANGKLRLPVFA</sequence>
<feature type="transmembrane region" description="Helical" evidence="2">
    <location>
        <begin position="135"/>
        <end position="157"/>
    </location>
</feature>
<feature type="region of interest" description="Disordered" evidence="1">
    <location>
        <begin position="37"/>
        <end position="71"/>
    </location>
</feature>
<reference evidence="3 4" key="1">
    <citation type="journal article" date="2013" name="Genome Biol.">
        <title>Genome of Acanthamoeba castellanii highlights extensive lateral gene transfer and early evolution of tyrosine kinase signaling.</title>
        <authorList>
            <person name="Clarke M."/>
            <person name="Lohan A.J."/>
            <person name="Liu B."/>
            <person name="Lagkouvardos I."/>
            <person name="Roy S."/>
            <person name="Zafar N."/>
            <person name="Bertelli C."/>
            <person name="Schilde C."/>
            <person name="Kianianmomeni A."/>
            <person name="Burglin T.R."/>
            <person name="Frech C."/>
            <person name="Turcotte B."/>
            <person name="Kopec K.O."/>
            <person name="Synnott J.M."/>
            <person name="Choo C."/>
            <person name="Paponov I."/>
            <person name="Finkler A."/>
            <person name="Soon Heng Tan C."/>
            <person name="Hutchins A.P."/>
            <person name="Weinmeier T."/>
            <person name="Rattei T."/>
            <person name="Chu J.S."/>
            <person name="Gimenez G."/>
            <person name="Irimia M."/>
            <person name="Rigden D.J."/>
            <person name="Fitzpatrick D.A."/>
            <person name="Lorenzo-Morales J."/>
            <person name="Bateman A."/>
            <person name="Chiu C.H."/>
            <person name="Tang P."/>
            <person name="Hegemann P."/>
            <person name="Fromm H."/>
            <person name="Raoult D."/>
            <person name="Greub G."/>
            <person name="Miranda-Saavedra D."/>
            <person name="Chen N."/>
            <person name="Nash P."/>
            <person name="Ginger M.L."/>
            <person name="Horn M."/>
            <person name="Schaap P."/>
            <person name="Caler L."/>
            <person name="Loftus B."/>
        </authorList>
    </citation>
    <scope>NUCLEOTIDE SEQUENCE [LARGE SCALE GENOMIC DNA]</scope>
    <source>
        <strain evidence="3 4">Neff</strain>
    </source>
</reference>
<dbReference type="InterPro" id="IPR055969">
    <property type="entry name" value="DUF7547"/>
</dbReference>
<evidence type="ECO:0000256" key="2">
    <source>
        <dbReference type="SAM" id="Phobius"/>
    </source>
</evidence>
<evidence type="ECO:0000313" key="4">
    <source>
        <dbReference type="Proteomes" id="UP000011083"/>
    </source>
</evidence>
<proteinExistence type="predicted"/>
<gene>
    <name evidence="3" type="ORF">ACA1_265530</name>
</gene>
<evidence type="ECO:0000256" key="1">
    <source>
        <dbReference type="SAM" id="MobiDB-lite"/>
    </source>
</evidence>
<dbReference type="AlphaFoldDB" id="L8H3N4"/>
<keyword evidence="2" id="KW-1133">Transmembrane helix</keyword>
<dbReference type="VEuPathDB" id="AmoebaDB:ACA1_265530"/>
<organism evidence="3 4">
    <name type="scientific">Acanthamoeba castellanii (strain ATCC 30010 / Neff)</name>
    <dbReference type="NCBI Taxonomy" id="1257118"/>
    <lineage>
        <taxon>Eukaryota</taxon>
        <taxon>Amoebozoa</taxon>
        <taxon>Discosea</taxon>
        <taxon>Longamoebia</taxon>
        <taxon>Centramoebida</taxon>
        <taxon>Acanthamoebidae</taxon>
        <taxon>Acanthamoeba</taxon>
    </lineage>
</organism>
<dbReference type="KEGG" id="acan:ACA1_265530"/>
<protein>
    <submittedName>
        <fullName evidence="3">Uncharacterized protein</fullName>
    </submittedName>
</protein>
<keyword evidence="2" id="KW-0812">Transmembrane</keyword>
<dbReference type="GeneID" id="14920126"/>
<name>L8H3N4_ACACF</name>
<dbReference type="Proteomes" id="UP000011083">
    <property type="component" value="Unassembled WGS sequence"/>
</dbReference>
<dbReference type="EMBL" id="KB007933">
    <property type="protein sequence ID" value="ELR19348.1"/>
    <property type="molecule type" value="Genomic_DNA"/>
</dbReference>
<keyword evidence="4" id="KW-1185">Reference proteome</keyword>
<feature type="compositionally biased region" description="Acidic residues" evidence="1">
    <location>
        <begin position="46"/>
        <end position="60"/>
    </location>
</feature>
<keyword evidence="2" id="KW-0472">Membrane</keyword>
<accession>L8H3N4</accession>
<dbReference type="RefSeq" id="XP_004341433.1">
    <property type="nucleotide sequence ID" value="XM_004341385.1"/>
</dbReference>